<evidence type="ECO:0000313" key="7">
    <source>
        <dbReference type="EMBL" id="CAI4048731.1"/>
    </source>
</evidence>
<feature type="domain" description="Calpain catalytic" evidence="6">
    <location>
        <begin position="43"/>
        <end position="323"/>
    </location>
</feature>
<evidence type="ECO:0000313" key="8">
    <source>
        <dbReference type="Proteomes" id="UP001162090"/>
    </source>
</evidence>
<keyword evidence="2" id="KW-0645">Protease</keyword>
<evidence type="ECO:0000256" key="2">
    <source>
        <dbReference type="ARBA" id="ARBA00022670"/>
    </source>
</evidence>
<evidence type="ECO:0000256" key="3">
    <source>
        <dbReference type="ARBA" id="ARBA00022801"/>
    </source>
</evidence>
<dbReference type="AlphaFoldDB" id="A0AA35NLQ7"/>
<dbReference type="EMBL" id="OX365924">
    <property type="protein sequence ID" value="CAI4048731.1"/>
    <property type="molecule type" value="Genomic_DNA"/>
</dbReference>
<accession>A0AA35NLQ7</accession>
<evidence type="ECO:0000256" key="4">
    <source>
        <dbReference type="ARBA" id="ARBA00022807"/>
    </source>
</evidence>
<dbReference type="GO" id="GO:0004198">
    <property type="term" value="F:calcium-dependent cysteine-type endopeptidase activity"/>
    <property type="evidence" value="ECO:0007669"/>
    <property type="project" value="InterPro"/>
</dbReference>
<gene>
    <name evidence="7" type="primary">SUVC13G2850</name>
    <name evidence="7" type="ORF">SUVC_13G2850</name>
</gene>
<name>A0AA35NLQ7_SACUV</name>
<dbReference type="InterPro" id="IPR051297">
    <property type="entry name" value="PalB/RIM13"/>
</dbReference>
<dbReference type="SUPFAM" id="SSF54001">
    <property type="entry name" value="Cysteine proteinases"/>
    <property type="match status" value="1"/>
</dbReference>
<protein>
    <recommendedName>
        <fullName evidence="5">Cysteine protease RIM13</fullName>
    </recommendedName>
</protein>
<reference evidence="7" key="1">
    <citation type="submission" date="2022-10" db="EMBL/GenBank/DDBJ databases">
        <authorList>
            <person name="Byrne P K."/>
        </authorList>
    </citation>
    <scope>NUCLEOTIDE SEQUENCE</scope>
    <source>
        <strain evidence="7">CBS7001</strain>
    </source>
</reference>
<dbReference type="InterPro" id="IPR001300">
    <property type="entry name" value="Peptidase_C2_calpain_cat"/>
</dbReference>
<dbReference type="PANTHER" id="PTHR46143:SF1">
    <property type="entry name" value="CALPAIN-7"/>
    <property type="match status" value="1"/>
</dbReference>
<evidence type="ECO:0000256" key="1">
    <source>
        <dbReference type="ARBA" id="ARBA00010193"/>
    </source>
</evidence>
<evidence type="ECO:0000259" key="6">
    <source>
        <dbReference type="SMART" id="SM00230"/>
    </source>
</evidence>
<organism evidence="7 8">
    <name type="scientific">Saccharomyces uvarum</name>
    <name type="common">Yeast</name>
    <name type="synonym">Saccharomyces bayanus var. uvarum</name>
    <dbReference type="NCBI Taxonomy" id="230603"/>
    <lineage>
        <taxon>Eukaryota</taxon>
        <taxon>Fungi</taxon>
        <taxon>Dikarya</taxon>
        <taxon>Ascomycota</taxon>
        <taxon>Saccharomycotina</taxon>
        <taxon>Saccharomycetes</taxon>
        <taxon>Saccharomycetales</taxon>
        <taxon>Saccharomycetaceae</taxon>
        <taxon>Saccharomyces</taxon>
    </lineage>
</organism>
<dbReference type="SMART" id="SM00230">
    <property type="entry name" value="CysPc"/>
    <property type="match status" value="1"/>
</dbReference>
<dbReference type="InterPro" id="IPR038765">
    <property type="entry name" value="Papain-like_cys_pep_sf"/>
</dbReference>
<dbReference type="SUPFAM" id="SSF49758">
    <property type="entry name" value="Calpain large subunit, middle domain (domain III)"/>
    <property type="match status" value="1"/>
</dbReference>
<comment type="similarity">
    <text evidence="1">Belongs to the peptidase C2 family. PalB/RIM13 subfamily.</text>
</comment>
<evidence type="ECO:0000256" key="5">
    <source>
        <dbReference type="ARBA" id="ARBA00042255"/>
    </source>
</evidence>
<dbReference type="PANTHER" id="PTHR46143">
    <property type="entry name" value="CALPAIN-7"/>
    <property type="match status" value="1"/>
</dbReference>
<keyword evidence="3" id="KW-0378">Hydrolase</keyword>
<dbReference type="InterPro" id="IPR036213">
    <property type="entry name" value="Calpain_III_sf"/>
</dbReference>
<sequence>MNDWREFNSVIKSVHCNAKDTCNSISSLVDLAMKSENSAFIKAVLDLKENLSKIDGQKRFLWLTSTVNLKFYPPISISEASPLSWNKNEYCVPGSKELQSRYPSITALRIEEEYTGEIEQCQDVSDCSLVASLINLRSQNLTLPPIKQISPDEYQVNLCFNGSSQRLVTVDTSQIPTSLNGKQLSLKSKNISDKISELALLLVVQGTYSTDGSNISIDTYYLSGFLPEIIGIDSFSFEKLWKFFKSGLCLMGVGTGNRSNDLMEPLLANHDYSVVDIRHEPGLIKLRDPRDSTLNVEISYEQYLNNFKQLYLNWNHKKMFGYSQALHFRYDVTRYNKFAIISDKPLFHIMNKSKVTETVWILLEKHLSKGGSKKDQSISFLKQARDCIIYPIEVPASKGTIHVGMQLVKLKLVPGAEILLYCHSTTNNNFSIHLFSVVKEIFFQRLKDMNNLVARVSFSPLYGSDKKTSFDTCSFFQNPTFQLEVQSERDRQILMDVTCVSKSSHDFINTQVYYLDDYELIKPIMFDNHYQPEQNIKQDVPILTNTKYIIVCSTYGPPVSSEFQLVASARLSSPGRLMSTINLREINMAYGSYPYQCYDKFYWKKTSKKIKISIGLQNTKYTTNKLFIRVVPAENSAQLRIRCNIFEPASSLCIYECEDYRNCPPGGVVIPDLEISRMDTVILMIERDVPVSDKLATEDSVSGVDLFVGSSQRAEIGKLK</sequence>
<proteinExistence type="inferred from homology"/>
<dbReference type="GO" id="GO:0006508">
    <property type="term" value="P:proteolysis"/>
    <property type="evidence" value="ECO:0007669"/>
    <property type="project" value="UniProtKB-KW"/>
</dbReference>
<dbReference type="Proteomes" id="UP001162090">
    <property type="component" value="Chromosome 13"/>
</dbReference>
<keyword evidence="4" id="KW-0788">Thiol protease</keyword>